<dbReference type="EMBL" id="CAMAPE010000051">
    <property type="protein sequence ID" value="CAH9107572.1"/>
    <property type="molecule type" value="Genomic_DNA"/>
</dbReference>
<keyword evidence="2" id="KW-1185">Reference proteome</keyword>
<organism evidence="1 2">
    <name type="scientific">Cuscuta europaea</name>
    <name type="common">European dodder</name>
    <dbReference type="NCBI Taxonomy" id="41803"/>
    <lineage>
        <taxon>Eukaryota</taxon>
        <taxon>Viridiplantae</taxon>
        <taxon>Streptophyta</taxon>
        <taxon>Embryophyta</taxon>
        <taxon>Tracheophyta</taxon>
        <taxon>Spermatophyta</taxon>
        <taxon>Magnoliopsida</taxon>
        <taxon>eudicotyledons</taxon>
        <taxon>Gunneridae</taxon>
        <taxon>Pentapetalae</taxon>
        <taxon>asterids</taxon>
        <taxon>lamiids</taxon>
        <taxon>Solanales</taxon>
        <taxon>Convolvulaceae</taxon>
        <taxon>Cuscuteae</taxon>
        <taxon>Cuscuta</taxon>
        <taxon>Cuscuta subgen. Cuscuta</taxon>
    </lineage>
</organism>
<gene>
    <name evidence="1" type="ORF">CEURO_LOCUS17762</name>
</gene>
<name>A0A9P1EHK2_CUSEU</name>
<evidence type="ECO:0000313" key="2">
    <source>
        <dbReference type="Proteomes" id="UP001152484"/>
    </source>
</evidence>
<evidence type="ECO:0000313" key="1">
    <source>
        <dbReference type="EMBL" id="CAH9107572.1"/>
    </source>
</evidence>
<dbReference type="AlphaFoldDB" id="A0A9P1EHK2"/>
<comment type="caution">
    <text evidence="1">The sequence shown here is derived from an EMBL/GenBank/DDBJ whole genome shotgun (WGS) entry which is preliminary data.</text>
</comment>
<dbReference type="Proteomes" id="UP001152484">
    <property type="component" value="Unassembled WGS sequence"/>
</dbReference>
<sequence>MVKKQAKVPSLVTDSNNVVVVIIEVGDALLDPNSTCIRDAIDAPVAPGKNVLSAPVIESAAVASSLPVTESAAAASPLTDLAINEAQTSSIQPAFEPGDAFGVPCATGSVHPVLSAVSTPAAHPVLNAVSETPVKAAFAPKITEVGAPCAPVNVSGAAASADVSAFHDTAGSAAQPAPVEATTNDVANLQAENLATVLSNVAPNHVPTNFPVTVASYFSVLEADSPSEHTDAPCDDTIRAEVFVQHPMAHDETLAATLNVAVTEVFHQPATYGAGKVLIDARKGNEENLSDPMLDCPDTTPDPFMSSDEIISEDTQTLTFSISGQ</sequence>
<protein>
    <submittedName>
        <fullName evidence="1">Uncharacterized protein</fullName>
    </submittedName>
</protein>
<reference evidence="1" key="1">
    <citation type="submission" date="2022-07" db="EMBL/GenBank/DDBJ databases">
        <authorList>
            <person name="Macas J."/>
            <person name="Novak P."/>
            <person name="Neumann P."/>
        </authorList>
    </citation>
    <scope>NUCLEOTIDE SEQUENCE</scope>
</reference>
<accession>A0A9P1EHK2</accession>
<proteinExistence type="predicted"/>